<reference evidence="2" key="1">
    <citation type="journal article" date="2019" name="Int. J. Syst. Evol. Microbiol.">
        <title>The Global Catalogue of Microorganisms (GCM) 10K type strain sequencing project: providing services to taxonomists for standard genome sequencing and annotation.</title>
        <authorList>
            <consortium name="The Broad Institute Genomics Platform"/>
            <consortium name="The Broad Institute Genome Sequencing Center for Infectious Disease"/>
            <person name="Wu L."/>
            <person name="Ma J."/>
        </authorList>
    </citation>
    <scope>NUCLEOTIDE SEQUENCE [LARGE SCALE GENOMIC DNA]</scope>
    <source>
        <strain evidence="2">CCM 7526</strain>
    </source>
</reference>
<comment type="caution">
    <text evidence="1">The sequence shown here is derived from an EMBL/GenBank/DDBJ whole genome shotgun (WGS) entry which is preliminary data.</text>
</comment>
<organism evidence="1 2">
    <name type="scientific">Actinoplanes sichuanensis</name>
    <dbReference type="NCBI Taxonomy" id="512349"/>
    <lineage>
        <taxon>Bacteria</taxon>
        <taxon>Bacillati</taxon>
        <taxon>Actinomycetota</taxon>
        <taxon>Actinomycetes</taxon>
        <taxon>Micromonosporales</taxon>
        <taxon>Micromonosporaceae</taxon>
        <taxon>Actinoplanes</taxon>
    </lineage>
</organism>
<sequence length="374" mass="41689">MSTQVPAKERALNAQRIARIGQEVNAVLPAFDAQAFTADVMADLPHLELKARIARAAKGLHDHLPVAGREALDVLLRSLPPTPDAAGITNDFGLHLYSPHSEYTARYCRTTDLLTHSLDALRRFTCYFSAEDAVRYFLNDFPEQTMTAVRSWARDDDYRVRRLASESTRPRLPWSPRIDLPATVATDVLTQLHTDPSRYVTQSVANHLRDISVTDPDIALALLTKWRTSGRSSPQEFTFIAREALKTKLKEGWSPAYEFLGFATEAPIGVRTVHLERTTLHVGETLAFSTELISTAVADLHVTYVIAPIPTGPARREKVYFLSRATIQPGVPLTLTKKHLLRLTGNATVKPGVFILEIQVNGRRFAGTQFRVVD</sequence>
<name>A0ABW4A3R7_9ACTN</name>
<dbReference type="RefSeq" id="WP_317795372.1">
    <property type="nucleotide sequence ID" value="NZ_AP028461.1"/>
</dbReference>
<proteinExistence type="predicted"/>
<gene>
    <name evidence="1" type="ORF">ACFQ5G_07235</name>
</gene>
<protein>
    <recommendedName>
        <fullName evidence="3">3-methyladenine DNA glycosylase AlkC</fullName>
    </recommendedName>
</protein>
<evidence type="ECO:0000313" key="1">
    <source>
        <dbReference type="EMBL" id="MFD1365134.1"/>
    </source>
</evidence>
<dbReference type="SUPFAM" id="SSF48371">
    <property type="entry name" value="ARM repeat"/>
    <property type="match status" value="1"/>
</dbReference>
<dbReference type="Proteomes" id="UP001597183">
    <property type="component" value="Unassembled WGS sequence"/>
</dbReference>
<dbReference type="EMBL" id="JBHTMK010000008">
    <property type="protein sequence ID" value="MFD1365134.1"/>
    <property type="molecule type" value="Genomic_DNA"/>
</dbReference>
<accession>A0ABW4A3R7</accession>
<dbReference type="InterPro" id="IPR016024">
    <property type="entry name" value="ARM-type_fold"/>
</dbReference>
<dbReference type="Gene3D" id="1.25.40.290">
    <property type="entry name" value="ARM repeat domains"/>
    <property type="match status" value="1"/>
</dbReference>
<evidence type="ECO:0008006" key="3">
    <source>
        <dbReference type="Google" id="ProtNLM"/>
    </source>
</evidence>
<evidence type="ECO:0000313" key="2">
    <source>
        <dbReference type="Proteomes" id="UP001597183"/>
    </source>
</evidence>
<keyword evidence="2" id="KW-1185">Reference proteome</keyword>